<evidence type="ECO:0000313" key="2">
    <source>
        <dbReference type="Proteomes" id="UP000183832"/>
    </source>
</evidence>
<dbReference type="EMBL" id="CVRI01000055">
    <property type="protein sequence ID" value="CRL01183.1"/>
    <property type="molecule type" value="Genomic_DNA"/>
</dbReference>
<protein>
    <submittedName>
        <fullName evidence="1">CLUMA_CG014738, isoform A</fullName>
    </submittedName>
</protein>
<keyword evidence="2" id="KW-1185">Reference proteome</keyword>
<accession>A0A1J1ILR8</accession>
<proteinExistence type="predicted"/>
<evidence type="ECO:0000313" key="1">
    <source>
        <dbReference type="EMBL" id="CRL01183.1"/>
    </source>
</evidence>
<name>A0A1J1ILR8_9DIPT</name>
<reference evidence="1 2" key="1">
    <citation type="submission" date="2015-04" db="EMBL/GenBank/DDBJ databases">
        <authorList>
            <person name="Syromyatnikov M.Y."/>
            <person name="Popov V.N."/>
        </authorList>
    </citation>
    <scope>NUCLEOTIDE SEQUENCE [LARGE SCALE GENOMIC DNA]</scope>
</reference>
<sequence>MKMFSFPYRTQQDDIYVNENINTQNLLRKNRLSEQKISQIIAQHSTIDGCLKSCFRNVDFISPFQTRLRFAYDHELKTEGGTCCIRYCNARIVVHY</sequence>
<dbReference type="Proteomes" id="UP000183832">
    <property type="component" value="Unassembled WGS sequence"/>
</dbReference>
<dbReference type="AlphaFoldDB" id="A0A1J1ILR8"/>
<gene>
    <name evidence="1" type="ORF">CLUMA_CG014738</name>
</gene>
<organism evidence="1 2">
    <name type="scientific">Clunio marinus</name>
    <dbReference type="NCBI Taxonomy" id="568069"/>
    <lineage>
        <taxon>Eukaryota</taxon>
        <taxon>Metazoa</taxon>
        <taxon>Ecdysozoa</taxon>
        <taxon>Arthropoda</taxon>
        <taxon>Hexapoda</taxon>
        <taxon>Insecta</taxon>
        <taxon>Pterygota</taxon>
        <taxon>Neoptera</taxon>
        <taxon>Endopterygota</taxon>
        <taxon>Diptera</taxon>
        <taxon>Nematocera</taxon>
        <taxon>Chironomoidea</taxon>
        <taxon>Chironomidae</taxon>
        <taxon>Clunio</taxon>
    </lineage>
</organism>